<evidence type="ECO:0000256" key="1">
    <source>
        <dbReference type="SAM" id="Phobius"/>
    </source>
</evidence>
<reference evidence="4 5" key="1">
    <citation type="submission" date="2016-07" db="EMBL/GenBank/DDBJ databases">
        <title>High microdiversification within the ubiquitous acI lineage of Actinobacteria.</title>
        <authorList>
            <person name="Neuenschwander S.M."/>
            <person name="Salcher M."/>
            <person name="Ghai R."/>
            <person name="Pernthaler J."/>
        </authorList>
    </citation>
    <scope>NUCLEOTIDE SEQUENCE [LARGE SCALE GENOMIC DNA]</scope>
    <source>
        <strain evidence="4">MMS-IIA-15</strain>
    </source>
</reference>
<dbReference type="GO" id="GO:0016747">
    <property type="term" value="F:acyltransferase activity, transferring groups other than amino-acyl groups"/>
    <property type="evidence" value="ECO:0007669"/>
    <property type="project" value="InterPro"/>
</dbReference>
<dbReference type="GO" id="GO:0016020">
    <property type="term" value="C:membrane"/>
    <property type="evidence" value="ECO:0007669"/>
    <property type="project" value="TreeGrafter"/>
</dbReference>
<dbReference type="OrthoDB" id="3404679at2"/>
<gene>
    <name evidence="4" type="ORF">A7sIIA15_06680</name>
</gene>
<feature type="transmembrane region" description="Helical" evidence="1">
    <location>
        <begin position="185"/>
        <end position="209"/>
    </location>
</feature>
<dbReference type="RefSeq" id="WP_095686356.1">
    <property type="nucleotide sequence ID" value="NZ_CP016776.1"/>
</dbReference>
<feature type="transmembrane region" description="Helical" evidence="1">
    <location>
        <begin position="350"/>
        <end position="372"/>
    </location>
</feature>
<accession>A0A249KUY3</accession>
<feature type="transmembrane region" description="Helical" evidence="1">
    <location>
        <begin position="221"/>
        <end position="238"/>
    </location>
</feature>
<evidence type="ECO:0000259" key="2">
    <source>
        <dbReference type="Pfam" id="PF01757"/>
    </source>
</evidence>
<evidence type="ECO:0000259" key="3">
    <source>
        <dbReference type="Pfam" id="PF19040"/>
    </source>
</evidence>
<dbReference type="PANTHER" id="PTHR23028:SF53">
    <property type="entry name" value="ACYL_TRANSF_3 DOMAIN-CONTAINING PROTEIN"/>
    <property type="match status" value="1"/>
</dbReference>
<feature type="transmembrane region" description="Helical" evidence="1">
    <location>
        <begin position="280"/>
        <end position="304"/>
    </location>
</feature>
<dbReference type="AlphaFoldDB" id="A0A249KUY3"/>
<feature type="transmembrane region" description="Helical" evidence="1">
    <location>
        <begin position="244"/>
        <end position="260"/>
    </location>
</feature>
<dbReference type="Pfam" id="PF19040">
    <property type="entry name" value="SGNH"/>
    <property type="match status" value="1"/>
</dbReference>
<keyword evidence="1" id="KW-0472">Membrane</keyword>
<keyword evidence="1" id="KW-1133">Transmembrane helix</keyword>
<name>A0A249KUY3_9ACTN</name>
<protein>
    <submittedName>
        <fullName evidence="4">Acyltransferase</fullName>
    </submittedName>
</protein>
<feature type="domain" description="Acyltransferase 3" evidence="2">
    <location>
        <begin position="7"/>
        <end position="328"/>
    </location>
</feature>
<feature type="transmembrane region" description="Helical" evidence="1">
    <location>
        <begin position="73"/>
        <end position="91"/>
    </location>
</feature>
<dbReference type="InterPro" id="IPR050879">
    <property type="entry name" value="Acyltransferase_3"/>
</dbReference>
<feature type="transmembrane region" description="Helical" evidence="1">
    <location>
        <begin position="310"/>
        <end position="329"/>
    </location>
</feature>
<dbReference type="Proteomes" id="UP000217186">
    <property type="component" value="Chromosome"/>
</dbReference>
<feature type="transmembrane region" description="Helical" evidence="1">
    <location>
        <begin position="9"/>
        <end position="26"/>
    </location>
</feature>
<dbReference type="InterPro" id="IPR043968">
    <property type="entry name" value="SGNH"/>
</dbReference>
<dbReference type="PANTHER" id="PTHR23028">
    <property type="entry name" value="ACETYLTRANSFERASE"/>
    <property type="match status" value="1"/>
</dbReference>
<feature type="domain" description="SGNH" evidence="3">
    <location>
        <begin position="403"/>
        <end position="632"/>
    </location>
</feature>
<dbReference type="InterPro" id="IPR002656">
    <property type="entry name" value="Acyl_transf_3_dom"/>
</dbReference>
<dbReference type="Pfam" id="PF01757">
    <property type="entry name" value="Acyl_transf_3"/>
    <property type="match status" value="1"/>
</dbReference>
<feature type="transmembrane region" description="Helical" evidence="1">
    <location>
        <begin position="32"/>
        <end position="52"/>
    </location>
</feature>
<keyword evidence="4" id="KW-0012">Acyltransferase</keyword>
<feature type="transmembrane region" description="Helical" evidence="1">
    <location>
        <begin position="136"/>
        <end position="156"/>
    </location>
</feature>
<organism evidence="4 5">
    <name type="scientific">Candidatus Planktophila vernalis</name>
    <dbReference type="NCBI Taxonomy" id="1884907"/>
    <lineage>
        <taxon>Bacteria</taxon>
        <taxon>Bacillati</taxon>
        <taxon>Actinomycetota</taxon>
        <taxon>Actinomycetes</taxon>
        <taxon>Candidatus Nanopelagicales</taxon>
        <taxon>Candidatus Nanopelagicaceae</taxon>
        <taxon>Candidatus Planktophila</taxon>
    </lineage>
</organism>
<sequence length="660" mass="74177">MALKRVDIQCLRAFAVGIVILDHFGVSGFDGGFIGVDIFFVISGYLISGIILRGISLGKFSLGDFYLKRARRILPAFLFVISISLLLSMFFTPPPETIKHSKSTISALFMVSNIYFWRSINYFNPSEAENPLLHTWSLGVEEQFYLLFPIFAIIVFKLRKKGVTTFFVLLIGIILSFWLSRVSPIAAFFLAPSRVFEFFFGVLATVLPGKYKLPLLMQHASLIRILLWFVLTYQVILIDESTSIPLPGLFTTLIATTILLKLGEMKPASNLRMLTLQKPFVFLGDISYSLYLWHQPIIAFGIQAGIHQTHISSLAFMLFVLISVSFLTWKYIEMPFRKTFASDRGFLSGILIIATSITFLSGVQMFSGGYLLREDLRPKIQELQSDLRPNVGLSPKCDSKNLDYTECQSGDNVRFIVWGDSYAMHLVDGINASNPKIGIFQATFSSCTPVFDLEISDSFGRFPNSRDCKEFNGEVRELFSSRKYALATVVVSSPFVQFVEQGRKYRLSNRLVGANVAEEIFQKSIKEIESLGYHVVIISPPPTNDSDLGKCVLRKVTLHQSIRDCDFLKSDWIKARGSTISFIQRVENQGTNIIWLDHLLCEKYCLATMDGIALYRDSGHLSVPGSRLIGTKLALANLASTPLVAVNQNFVTKPDDNQRP</sequence>
<keyword evidence="1" id="KW-0812">Transmembrane</keyword>
<keyword evidence="5" id="KW-1185">Reference proteome</keyword>
<keyword evidence="4" id="KW-0808">Transferase</keyword>
<evidence type="ECO:0000313" key="5">
    <source>
        <dbReference type="Proteomes" id="UP000217186"/>
    </source>
</evidence>
<proteinExistence type="predicted"/>
<evidence type="ECO:0000313" key="4">
    <source>
        <dbReference type="EMBL" id="ASY20509.1"/>
    </source>
</evidence>
<dbReference type="EMBL" id="CP016776">
    <property type="protein sequence ID" value="ASY20509.1"/>
    <property type="molecule type" value="Genomic_DNA"/>
</dbReference>
<dbReference type="KEGG" id="pvn:A7sIIA15_06680"/>
<dbReference type="GO" id="GO:0009103">
    <property type="term" value="P:lipopolysaccharide biosynthetic process"/>
    <property type="evidence" value="ECO:0007669"/>
    <property type="project" value="TreeGrafter"/>
</dbReference>
<feature type="transmembrane region" description="Helical" evidence="1">
    <location>
        <begin position="163"/>
        <end position="179"/>
    </location>
</feature>